<organism evidence="1 2">
    <name type="scientific">Methylobacterium oryzihabitans</name>
    <dbReference type="NCBI Taxonomy" id="2499852"/>
    <lineage>
        <taxon>Bacteria</taxon>
        <taxon>Pseudomonadati</taxon>
        <taxon>Pseudomonadota</taxon>
        <taxon>Alphaproteobacteria</taxon>
        <taxon>Hyphomicrobiales</taxon>
        <taxon>Methylobacteriaceae</taxon>
        <taxon>Methylobacterium</taxon>
    </lineage>
</organism>
<keyword evidence="2" id="KW-1185">Reference proteome</keyword>
<evidence type="ECO:0000313" key="2">
    <source>
        <dbReference type="Proteomes" id="UP000286997"/>
    </source>
</evidence>
<protein>
    <submittedName>
        <fullName evidence="1">Uncharacterized protein</fullName>
    </submittedName>
</protein>
<name>A0A437PEL6_9HYPH</name>
<proteinExistence type="predicted"/>
<reference evidence="1 2" key="1">
    <citation type="submission" date="2019-01" db="EMBL/GenBank/DDBJ databases">
        <authorList>
            <person name="Chen W.-M."/>
        </authorList>
    </citation>
    <scope>NUCLEOTIDE SEQUENCE [LARGE SCALE GENOMIC DNA]</scope>
    <source>
        <strain evidence="1 2">TER-1</strain>
    </source>
</reference>
<dbReference type="RefSeq" id="WP_127727685.1">
    <property type="nucleotide sequence ID" value="NZ_SACP01000003.1"/>
</dbReference>
<comment type="caution">
    <text evidence="1">The sequence shown here is derived from an EMBL/GenBank/DDBJ whole genome shotgun (WGS) entry which is preliminary data.</text>
</comment>
<accession>A0A437PEL6</accession>
<sequence>MLVVAVAASVGRAQACDCLWPRRLKTDEERLAYRFNQAKLVATLRVDRVRIPDARRGEPDVFGDATVIKTIKGKLDRKIRLRTSGGDESANCGLGTSLFQAASDRRLLTVALTKASRTRNTFGIGSCGYFELDAFHSAPDK</sequence>
<dbReference type="OrthoDB" id="9834970at2"/>
<dbReference type="EMBL" id="SACP01000003">
    <property type="protein sequence ID" value="RVU20710.1"/>
    <property type="molecule type" value="Genomic_DNA"/>
</dbReference>
<dbReference type="AlphaFoldDB" id="A0A437PEL6"/>
<evidence type="ECO:0000313" key="1">
    <source>
        <dbReference type="EMBL" id="RVU20710.1"/>
    </source>
</evidence>
<gene>
    <name evidence="1" type="ORF">EOE48_05030</name>
</gene>
<dbReference type="Proteomes" id="UP000286997">
    <property type="component" value="Unassembled WGS sequence"/>
</dbReference>